<evidence type="ECO:0000313" key="2">
    <source>
        <dbReference type="EMBL" id="MXR67263.1"/>
    </source>
</evidence>
<dbReference type="Proteomes" id="UP000474778">
    <property type="component" value="Unassembled WGS sequence"/>
</dbReference>
<dbReference type="GO" id="GO:0016747">
    <property type="term" value="F:acyltransferase activity, transferring groups other than amino-acyl groups"/>
    <property type="evidence" value="ECO:0007669"/>
    <property type="project" value="InterPro"/>
</dbReference>
<sequence>MQTISKRDHLTISQAEGENSELVDTLVDGVRQFNFDKMGQETSEPLTVLAHNDMGKLIGGVYGRTIYKNFLIHVVWVDESARGTGLGRELMIEAERLAISRGCLQAQVDTLDFQAPDFYQKLGFTTAGVIPAYEGSPARYFLFKRYCNSVVR</sequence>
<organism evidence="2 3">
    <name type="scientific">Shewanella insulae</name>
    <dbReference type="NCBI Taxonomy" id="2681496"/>
    <lineage>
        <taxon>Bacteria</taxon>
        <taxon>Pseudomonadati</taxon>
        <taxon>Pseudomonadota</taxon>
        <taxon>Gammaproteobacteria</taxon>
        <taxon>Alteromonadales</taxon>
        <taxon>Shewanellaceae</taxon>
        <taxon>Shewanella</taxon>
    </lineage>
</organism>
<keyword evidence="2" id="KW-0808">Transferase</keyword>
<dbReference type="Gene3D" id="3.40.630.30">
    <property type="match status" value="1"/>
</dbReference>
<dbReference type="Pfam" id="PF00583">
    <property type="entry name" value="Acetyltransf_1"/>
    <property type="match status" value="1"/>
</dbReference>
<feature type="domain" description="N-acetyltransferase" evidence="1">
    <location>
        <begin position="10"/>
        <end position="146"/>
    </location>
</feature>
<dbReference type="RefSeq" id="WP_160793274.1">
    <property type="nucleotide sequence ID" value="NZ_WRPA01000001.1"/>
</dbReference>
<dbReference type="SUPFAM" id="SSF55729">
    <property type="entry name" value="Acyl-CoA N-acyltransferases (Nat)"/>
    <property type="match status" value="1"/>
</dbReference>
<reference evidence="2 3" key="1">
    <citation type="submission" date="2019-12" db="EMBL/GenBank/DDBJ databases">
        <title>Shewanella insulae sp. nov., isolated from a tidal flat.</title>
        <authorList>
            <person name="Yoon J.-H."/>
        </authorList>
    </citation>
    <scope>NUCLEOTIDE SEQUENCE [LARGE SCALE GENOMIC DNA]</scope>
    <source>
        <strain evidence="2 3">JBTF-M18</strain>
    </source>
</reference>
<dbReference type="InterPro" id="IPR016181">
    <property type="entry name" value="Acyl_CoA_acyltransferase"/>
</dbReference>
<keyword evidence="3" id="KW-1185">Reference proteome</keyword>
<dbReference type="PROSITE" id="PS51186">
    <property type="entry name" value="GNAT"/>
    <property type="match status" value="1"/>
</dbReference>
<protein>
    <submittedName>
        <fullName evidence="2">GNAT family N-acetyltransferase</fullName>
    </submittedName>
</protein>
<evidence type="ECO:0000313" key="3">
    <source>
        <dbReference type="Proteomes" id="UP000474778"/>
    </source>
</evidence>
<dbReference type="CDD" id="cd04301">
    <property type="entry name" value="NAT_SF"/>
    <property type="match status" value="1"/>
</dbReference>
<name>A0A6L7HSZ6_9GAMM</name>
<gene>
    <name evidence="2" type="ORF">GNT65_00995</name>
</gene>
<dbReference type="EMBL" id="WRPA01000001">
    <property type="protein sequence ID" value="MXR67263.1"/>
    <property type="molecule type" value="Genomic_DNA"/>
</dbReference>
<dbReference type="InterPro" id="IPR000182">
    <property type="entry name" value="GNAT_dom"/>
</dbReference>
<evidence type="ECO:0000259" key="1">
    <source>
        <dbReference type="PROSITE" id="PS51186"/>
    </source>
</evidence>
<dbReference type="AlphaFoldDB" id="A0A6L7HSZ6"/>
<proteinExistence type="predicted"/>
<comment type="caution">
    <text evidence="2">The sequence shown here is derived from an EMBL/GenBank/DDBJ whole genome shotgun (WGS) entry which is preliminary data.</text>
</comment>
<accession>A0A6L7HSZ6</accession>